<evidence type="ECO:0000313" key="2">
    <source>
        <dbReference type="EMBL" id="CAL1403140.1"/>
    </source>
</evidence>
<keyword evidence="1" id="KW-0472">Membrane</keyword>
<evidence type="ECO:0000256" key="1">
    <source>
        <dbReference type="SAM" id="Phobius"/>
    </source>
</evidence>
<protein>
    <submittedName>
        <fullName evidence="2">Uncharacterized protein</fullName>
    </submittedName>
</protein>
<dbReference type="EMBL" id="OZ034820">
    <property type="protein sequence ID" value="CAL1403140.1"/>
    <property type="molecule type" value="Genomic_DNA"/>
</dbReference>
<sequence length="269" mass="30416">MTNFSGFSLIHIDLNPALEYLIKNFSVKNGAIAAAAGSPLLIAGTICIAWAYGHRAWRMRKEPPAVAAPVFTRSISLGALHGGRVALERLLDYHTIRADAAALEAAEDELRAQIVEPKPHFKKLQSAVAKFEMSGKEAVAIAILEKELERAKFYRRSHELYEIEMLLVELYIYKGDLKKALACDCLTHTEISDARRPLYKAVIYIMLGNNVEARRLWEEFRSIRSEFEFPPGNEDEVRLVNEVIEDFSQFEKVVKLVQKDIQAAQARRS</sequence>
<dbReference type="Proteomes" id="UP001497516">
    <property type="component" value="Chromosome 7"/>
</dbReference>
<gene>
    <name evidence="2" type="ORF">LTRI10_LOCUS43092</name>
</gene>
<accession>A0AAV2FXQ0</accession>
<dbReference type="AlphaFoldDB" id="A0AAV2FXQ0"/>
<dbReference type="PANTHER" id="PTHR36350:SF3">
    <property type="entry name" value="TRANSMEMBRANE PROTEIN"/>
    <property type="match status" value="1"/>
</dbReference>
<proteinExistence type="predicted"/>
<keyword evidence="1" id="KW-0812">Transmembrane</keyword>
<name>A0AAV2FXQ0_9ROSI</name>
<dbReference type="PANTHER" id="PTHR36350">
    <property type="entry name" value="TRANSMEMBRANE PROTEIN"/>
    <property type="match status" value="1"/>
</dbReference>
<reference evidence="2 3" key="1">
    <citation type="submission" date="2024-04" db="EMBL/GenBank/DDBJ databases">
        <authorList>
            <person name="Fracassetti M."/>
        </authorList>
    </citation>
    <scope>NUCLEOTIDE SEQUENCE [LARGE SCALE GENOMIC DNA]</scope>
</reference>
<feature type="transmembrane region" description="Helical" evidence="1">
    <location>
        <begin position="31"/>
        <end position="52"/>
    </location>
</feature>
<keyword evidence="1" id="KW-1133">Transmembrane helix</keyword>
<keyword evidence="3" id="KW-1185">Reference proteome</keyword>
<organism evidence="2 3">
    <name type="scientific">Linum trigynum</name>
    <dbReference type="NCBI Taxonomy" id="586398"/>
    <lineage>
        <taxon>Eukaryota</taxon>
        <taxon>Viridiplantae</taxon>
        <taxon>Streptophyta</taxon>
        <taxon>Embryophyta</taxon>
        <taxon>Tracheophyta</taxon>
        <taxon>Spermatophyta</taxon>
        <taxon>Magnoliopsida</taxon>
        <taxon>eudicotyledons</taxon>
        <taxon>Gunneridae</taxon>
        <taxon>Pentapetalae</taxon>
        <taxon>rosids</taxon>
        <taxon>fabids</taxon>
        <taxon>Malpighiales</taxon>
        <taxon>Linaceae</taxon>
        <taxon>Linum</taxon>
    </lineage>
</organism>
<evidence type="ECO:0000313" key="3">
    <source>
        <dbReference type="Proteomes" id="UP001497516"/>
    </source>
</evidence>